<protein>
    <submittedName>
        <fullName evidence="2">Uncharacterized protein</fullName>
    </submittedName>
</protein>
<name>A0ABY7LGR0_9GAMM</name>
<evidence type="ECO:0000256" key="1">
    <source>
        <dbReference type="SAM" id="Phobius"/>
    </source>
</evidence>
<organism evidence="2 3">
    <name type="scientific">Salinivibrio proteolyticus</name>
    <dbReference type="NCBI Taxonomy" id="334715"/>
    <lineage>
        <taxon>Bacteria</taxon>
        <taxon>Pseudomonadati</taxon>
        <taxon>Pseudomonadota</taxon>
        <taxon>Gammaproteobacteria</taxon>
        <taxon>Vibrionales</taxon>
        <taxon>Vibrionaceae</taxon>
        <taxon>Salinivibrio</taxon>
    </lineage>
</organism>
<geneLocation type="plasmid" evidence="2 3">
    <name>unnamed</name>
</geneLocation>
<keyword evidence="1" id="KW-0812">Transmembrane</keyword>
<feature type="transmembrane region" description="Helical" evidence="1">
    <location>
        <begin position="156"/>
        <end position="181"/>
    </location>
</feature>
<evidence type="ECO:0000313" key="3">
    <source>
        <dbReference type="Proteomes" id="UP001164676"/>
    </source>
</evidence>
<feature type="transmembrane region" description="Helical" evidence="1">
    <location>
        <begin position="69"/>
        <end position="90"/>
    </location>
</feature>
<accession>A0ABY7LGR0</accession>
<feature type="transmembrane region" description="Helical" evidence="1">
    <location>
        <begin position="111"/>
        <end position="136"/>
    </location>
</feature>
<proteinExistence type="predicted"/>
<sequence>MDSEKEHLDDITAENSFWCLYKVIRNMKDSSDNMLVFFATFLIMLFLNSSSTTTTEMLLNEIQLVSTNIINWSVSIVGFILAGYSIYSTLSDKELQYSMSRFIDDRYNISYLKSSHCVFIKVIIDIISLSLLTYLYSSFMRTDIPKGISNVYLFEVSIYKIYLCFTLSLLQSFFVLILMMCKSFIYNVYHSIMTSIRWYGENKVDSEERE</sequence>
<feature type="transmembrane region" description="Helical" evidence="1">
    <location>
        <begin position="32"/>
        <end position="49"/>
    </location>
</feature>
<reference evidence="2" key="1">
    <citation type="submission" date="2022-09" db="EMBL/GenBank/DDBJ databases">
        <authorList>
            <person name="Li Z.-J."/>
        </authorList>
    </citation>
    <scope>NUCLEOTIDE SEQUENCE</scope>
    <source>
        <strain evidence="2">TGB10</strain>
        <plasmid evidence="2">unnamed</plasmid>
    </source>
</reference>
<evidence type="ECO:0000313" key="2">
    <source>
        <dbReference type="EMBL" id="WBA16386.1"/>
    </source>
</evidence>
<keyword evidence="2" id="KW-0614">Plasmid</keyword>
<dbReference type="EMBL" id="CP114585">
    <property type="protein sequence ID" value="WBA16386.1"/>
    <property type="molecule type" value="Genomic_DNA"/>
</dbReference>
<gene>
    <name evidence="2" type="ORF">N7E60_16765</name>
</gene>
<keyword evidence="3" id="KW-1185">Reference proteome</keyword>
<dbReference type="Proteomes" id="UP001164676">
    <property type="component" value="Plasmid unnamed"/>
</dbReference>
<dbReference type="RefSeq" id="WP_269598736.1">
    <property type="nucleotide sequence ID" value="NZ_CP114585.1"/>
</dbReference>
<keyword evidence="1" id="KW-1133">Transmembrane helix</keyword>
<keyword evidence="1" id="KW-0472">Membrane</keyword>